<dbReference type="InterPro" id="IPR011856">
    <property type="entry name" value="tRNA_endonuc-like_dom_sf"/>
</dbReference>
<dbReference type="KEGG" id="adz:ADFLV_1851"/>
<organism evidence="3 4">
    <name type="scientific">Arcobacter defluvii</name>
    <dbReference type="NCBI Taxonomy" id="873191"/>
    <lineage>
        <taxon>Bacteria</taxon>
        <taxon>Pseudomonadati</taxon>
        <taxon>Campylobacterota</taxon>
        <taxon>Epsilonproteobacteria</taxon>
        <taxon>Campylobacterales</taxon>
        <taxon>Arcobacteraceae</taxon>
        <taxon>Arcobacter</taxon>
    </lineage>
</organism>
<dbReference type="Proteomes" id="UP000503313">
    <property type="component" value="Chromosome"/>
</dbReference>
<proteinExistence type="predicted"/>
<keyword evidence="4" id="KW-1185">Reference proteome</keyword>
<name>A0AAE7E7Q5_9BACT</name>
<dbReference type="GO" id="GO:0003677">
    <property type="term" value="F:DNA binding"/>
    <property type="evidence" value="ECO:0007669"/>
    <property type="project" value="InterPro"/>
</dbReference>
<reference evidence="3 4" key="1">
    <citation type="submission" date="2020-05" db="EMBL/GenBank/DDBJ databases">
        <title>Complete genome sequencing of Campylobacter and Arcobacter type strains.</title>
        <authorList>
            <person name="Miller W.G."/>
            <person name="Yee E."/>
        </authorList>
    </citation>
    <scope>NUCLEOTIDE SEQUENCE [LARGE SCALE GENOMIC DNA]</scope>
    <source>
        <strain evidence="3 4">LMG 25694</strain>
    </source>
</reference>
<dbReference type="Gene3D" id="3.40.1350.10">
    <property type="match status" value="1"/>
</dbReference>
<dbReference type="InterPro" id="IPR011335">
    <property type="entry name" value="Restrct_endonuc-II-like"/>
</dbReference>
<dbReference type="SUPFAM" id="SSF52980">
    <property type="entry name" value="Restriction endonuclease-like"/>
    <property type="match status" value="1"/>
</dbReference>
<dbReference type="RefSeq" id="WP_129011278.1">
    <property type="nucleotide sequence ID" value="NZ_CP053835.1"/>
</dbReference>
<dbReference type="PANTHER" id="PTHR30015">
    <property type="entry name" value="MRR RESTRICTION SYSTEM PROTEIN"/>
    <property type="match status" value="1"/>
</dbReference>
<dbReference type="InterPro" id="IPR052906">
    <property type="entry name" value="Type_IV_Methyl-Rstrct_Enzyme"/>
</dbReference>
<evidence type="ECO:0000259" key="1">
    <source>
        <dbReference type="Pfam" id="PF04471"/>
    </source>
</evidence>
<dbReference type="EMBL" id="CP053835">
    <property type="protein sequence ID" value="QKF77287.1"/>
    <property type="molecule type" value="Genomic_DNA"/>
</dbReference>
<dbReference type="Pfam" id="PF04471">
    <property type="entry name" value="Mrr_cat"/>
    <property type="match status" value="1"/>
</dbReference>
<accession>A0AAE7E7Q5</accession>
<dbReference type="GO" id="GO:0015666">
    <property type="term" value="F:restriction endodeoxyribonuclease activity"/>
    <property type="evidence" value="ECO:0007669"/>
    <property type="project" value="TreeGrafter"/>
</dbReference>
<feature type="domain" description="Restriction endonuclease type IV Mrr" evidence="1">
    <location>
        <begin position="49"/>
        <end position="166"/>
    </location>
</feature>
<sequence length="172" mass="20384">MLNIFIFLYKKIFFLFKKEKYSHKWRKDSAHKILKRLDTLNEAQIFVYLRKIDPFTMEELILTALEKREDIKIERNTKYTGDGGVDGRFYLLNKNRKPLKCIIQAKRYSSLINPKHLKEFANQINQENAYLGFFIHTGRTSKNSFAYAKSINNLRIISGQRLIKLIKFGAID</sequence>
<dbReference type="KEGG" id="adz:ADFLV_1255"/>
<dbReference type="PANTHER" id="PTHR30015:SF7">
    <property type="entry name" value="TYPE IV METHYL-DIRECTED RESTRICTION ENZYME ECOKMRR"/>
    <property type="match status" value="1"/>
</dbReference>
<dbReference type="InterPro" id="IPR007560">
    <property type="entry name" value="Restrct_endonuc_IV_Mrr"/>
</dbReference>
<dbReference type="AlphaFoldDB" id="A0AAE7E7Q5"/>
<dbReference type="GO" id="GO:0009307">
    <property type="term" value="P:DNA restriction-modification system"/>
    <property type="evidence" value="ECO:0007669"/>
    <property type="project" value="InterPro"/>
</dbReference>
<gene>
    <name evidence="2" type="ORF">ADFLV_1255</name>
    <name evidence="3" type="ORF">ADFLV_1851</name>
</gene>
<protein>
    <submittedName>
        <fullName evidence="3">Type IV methyl-directed restriction enzyme Mrr</fullName>
    </submittedName>
</protein>
<evidence type="ECO:0000313" key="3">
    <source>
        <dbReference type="EMBL" id="QKF77869.1"/>
    </source>
</evidence>
<evidence type="ECO:0000313" key="4">
    <source>
        <dbReference type="Proteomes" id="UP000503313"/>
    </source>
</evidence>
<evidence type="ECO:0000313" key="2">
    <source>
        <dbReference type="EMBL" id="QKF77287.1"/>
    </source>
</evidence>
<dbReference type="EMBL" id="CP053835">
    <property type="protein sequence ID" value="QKF77869.1"/>
    <property type="molecule type" value="Genomic_DNA"/>
</dbReference>